<feature type="region of interest" description="Disordered" evidence="1">
    <location>
        <begin position="1278"/>
        <end position="1300"/>
    </location>
</feature>
<sequence>MPGNEFGDKIHNFFGQEGLSQDQRQPQVVDANWPGFSNGLVSNQRQIDPSLIANLKSYNTHQSVDPQRSQSNSQHGLNFPQQPIRSEISRSLLQEHQQLTNGYMHGNLGLQTMPNGANFLGMDVQSNRDRLPARGFTPELRKIPMRFEMGESPVNYDFFGGQQQINTQLPGMLQPMPRPQMTFNDMQLLKQQVMVRQMHDYQIQQHLQKQQLEAGQLNSLNLNAVNRSRSSDNQSHPLINGIPLQDASSNGWQPDLMTGNTNWMHRGISPSVQGSSSGLMITPEHGQTNLLAQQFEPSLYGMPVSGTNAPQNAFSPVQMNKLAAQHGSANRSSLTNQPTSFLNQGDGQDSHMLPRSTYQEKVLFSQTSVPETNIRSSFENFQQDDSRERNISVQEKFGQMEGSGQLEKSFMKVPENRNALQKSSTLDPTEEKILFGSDDNLWEAFGNSTDMSLTGNLMSSSSDLFDACPSLQSGSWSALMQSAVAETSSDDAGVHGWTNSNTGPHTNSHTGSRAQDLGVKASNARSERLHSDSTRAAVQPLPGKGNKVSDHGLLEKPTGQLSQMARNIFHSSSSGIDEQNNSHSIQKNEGMEDRFGIWKAASNQNVAAHVEHKNHSTLNPQVQRENYGLGIAGTGNNSSALRDVQGNISQLKSRDGSQILESYASNNTGSNEMVNTRDFSLVPGGRVTQSGHDSSRPSISRKFQYHPMGNIDVTNESRDDKISHLSPTLEQVSLGNQGYFGQSKSLGQPAMNMRVDRGHVSQNELNCTNETFNGMGSDNSPSTSASADRSVDRHNQVKSTSSRQTMLELLHKVDQSPENSSETNVPGVSEATPSADYGSQFQHNQPSASQGFNLQLAPPSQLAPTPDNVQFSRNSLQPLNSFHTGPEKGGTSQSRFAPWASNQSFPHQSTHQGSFPGILGGSNITSGFPYSRGYQQNQQMPVPTRQSAANYPVNSVSEFSTPQVKERDERSDFDQRGHSAQTPSLINRTTHNTTGDLAEGFPMLSASQPVVASSSPKQSSSSGIMSDSPAGISAPQHRFWNQPFKPQSDILRPHPLPSNNLAVSFSRQENANQLSSQTGVNVSLSGRDMMNMHELQSKDTGAKQTSDVGPMFSSVVQSNHQSFDRSLPSNNLPKESLPLDDQMAGSGEGDSPKMTVERVDNSAIDPQKVAFKGEQQSPSRSDGLVRDGYNHKTNHMPHFGQTVPQSFSTKNYPASAGADHQQISPQMAPSWYSQYGTFKNGLVQPVNDIGRSTPLKIGEQPSNVGSAVDGTHSIQLSKQSNTQQMSGSAPGLETPSSESLLHSATDKFLNVDKPKKRKTATSELLSWNKEVMQDPQRLKTLSENEINWARTTYRLAEKVEFETLLEDGPLIRSKRRLIHSTQLMQQLFCPPPARVISLVANSNYEFVAYNAARAALGDACSSSGTNRSECFSPRNDSNLLSESTKTAKLSDHSISKAAEDFISRTRKLETEFAGLENGTTIPDLRVEVQDLEKFAVINRFAKFHPPASSMDRTVNSLRLNPQRYVTIAPMPQNIPDRVQCLSL</sequence>
<feature type="region of interest" description="Disordered" evidence="1">
    <location>
        <begin position="60"/>
        <end position="80"/>
    </location>
</feature>
<feature type="compositionally biased region" description="Polar residues" evidence="1">
    <location>
        <begin position="497"/>
        <end position="513"/>
    </location>
</feature>
<feature type="compositionally biased region" description="Polar residues" evidence="1">
    <location>
        <begin position="816"/>
        <end position="826"/>
    </location>
</feature>
<feature type="compositionally biased region" description="Low complexity" evidence="1">
    <location>
        <begin position="1011"/>
        <end position="1022"/>
    </location>
</feature>
<keyword evidence="2" id="KW-1185">Reference proteome</keyword>
<protein>
    <submittedName>
        <fullName evidence="3 4">Uncharacterized protein LOC104769000 isoform X1</fullName>
    </submittedName>
</protein>
<feature type="compositionally biased region" description="Polar residues" evidence="1">
    <location>
        <begin position="922"/>
        <end position="963"/>
    </location>
</feature>
<feature type="region of interest" description="Disordered" evidence="1">
    <location>
        <begin position="768"/>
        <end position="993"/>
    </location>
</feature>
<evidence type="ECO:0000313" key="4">
    <source>
        <dbReference type="RefSeq" id="XP_010491416.1"/>
    </source>
</evidence>
<reference evidence="2" key="2">
    <citation type="journal article" date="2014" name="Nat. Commun.">
        <title>The emerging biofuel crop Camelina sativa retains a highly undifferentiated hexaploid genome structure.</title>
        <authorList>
            <person name="Kagale S."/>
            <person name="Koh C."/>
            <person name="Nixon J."/>
            <person name="Bollina V."/>
            <person name="Clarke W.E."/>
            <person name="Tuteja R."/>
            <person name="Spillane C."/>
            <person name="Robinson S.J."/>
            <person name="Links M.G."/>
            <person name="Clarke C."/>
            <person name="Higgins E.E."/>
            <person name="Huebert T."/>
            <person name="Sharpe A.G."/>
            <person name="Parkin I.A."/>
        </authorList>
    </citation>
    <scope>NUCLEOTIDE SEQUENCE [LARGE SCALE GENOMIC DNA]</scope>
    <source>
        <strain evidence="2">r\DH55</strain>
    </source>
</reference>
<reference evidence="3 4" key="3">
    <citation type="submission" date="2025-05" db="UniProtKB">
        <authorList>
            <consortium name="RefSeq"/>
        </authorList>
    </citation>
    <scope>IDENTIFICATION</scope>
    <source>
        <tissue evidence="3 4">Leaf</tissue>
    </source>
</reference>
<feature type="compositionally biased region" description="Polar residues" evidence="1">
    <location>
        <begin position="1278"/>
        <end position="1287"/>
    </location>
</feature>
<feature type="compositionally biased region" description="Polar residues" evidence="1">
    <location>
        <begin position="890"/>
        <end position="913"/>
    </location>
</feature>
<feature type="region of interest" description="Disordered" evidence="1">
    <location>
        <begin position="683"/>
        <end position="702"/>
    </location>
</feature>
<name>A0ABM0XV12_CAMSA</name>
<feature type="region of interest" description="Disordered" evidence="1">
    <location>
        <begin position="490"/>
        <end position="554"/>
    </location>
</feature>
<feature type="compositionally biased region" description="Basic and acidic residues" evidence="1">
    <location>
        <begin position="964"/>
        <end position="977"/>
    </location>
</feature>
<dbReference type="RefSeq" id="XP_010491415.1">
    <property type="nucleotide sequence ID" value="XM_010493113.2"/>
</dbReference>
<organism evidence="2 3">
    <name type="scientific">Camelina sativa</name>
    <name type="common">False flax</name>
    <name type="synonym">Myagrum sativum</name>
    <dbReference type="NCBI Taxonomy" id="90675"/>
    <lineage>
        <taxon>Eukaryota</taxon>
        <taxon>Viridiplantae</taxon>
        <taxon>Streptophyta</taxon>
        <taxon>Embryophyta</taxon>
        <taxon>Tracheophyta</taxon>
        <taxon>Spermatophyta</taxon>
        <taxon>Magnoliopsida</taxon>
        <taxon>eudicotyledons</taxon>
        <taxon>Gunneridae</taxon>
        <taxon>Pentapetalae</taxon>
        <taxon>rosids</taxon>
        <taxon>malvids</taxon>
        <taxon>Brassicales</taxon>
        <taxon>Brassicaceae</taxon>
        <taxon>Camelineae</taxon>
        <taxon>Camelina</taxon>
    </lineage>
</organism>
<feature type="compositionally biased region" description="Polar residues" evidence="1">
    <location>
        <begin position="837"/>
        <end position="853"/>
    </location>
</feature>
<dbReference type="GeneID" id="104769000"/>
<feature type="region of interest" description="Disordered" evidence="1">
    <location>
        <begin position="1011"/>
        <end position="1038"/>
    </location>
</feature>
<feature type="region of interest" description="Disordered" evidence="1">
    <location>
        <begin position="1116"/>
        <end position="1152"/>
    </location>
</feature>
<feature type="compositionally biased region" description="Polar residues" evidence="1">
    <location>
        <begin position="867"/>
        <end position="883"/>
    </location>
</feature>
<dbReference type="Proteomes" id="UP000694864">
    <property type="component" value="Chromosome 20"/>
</dbReference>
<gene>
    <name evidence="3 4" type="primary">LOC104769000</name>
</gene>
<reference evidence="2" key="1">
    <citation type="journal article" date="1997" name="Nucleic Acids Res.">
        <title>tRNAscan-SE: a program for improved detection of transfer RNA genes in genomic sequence.</title>
        <authorList>
            <person name="Lowe T.M."/>
            <person name="Eddy S.R."/>
        </authorList>
    </citation>
    <scope>NUCLEOTIDE SEQUENCE [LARGE SCALE GENOMIC DNA]</scope>
    <source>
        <strain evidence="2">r\DH55</strain>
    </source>
</reference>
<feature type="compositionally biased region" description="Polar residues" evidence="1">
    <location>
        <begin position="687"/>
        <end position="698"/>
    </location>
</feature>
<evidence type="ECO:0000256" key="1">
    <source>
        <dbReference type="SAM" id="MobiDB-lite"/>
    </source>
</evidence>
<proteinExistence type="predicted"/>
<evidence type="ECO:0000313" key="3">
    <source>
        <dbReference type="RefSeq" id="XP_010491415.1"/>
    </source>
</evidence>
<evidence type="ECO:0000313" key="2">
    <source>
        <dbReference type="Proteomes" id="UP000694864"/>
    </source>
</evidence>
<feature type="compositionally biased region" description="Polar residues" evidence="1">
    <location>
        <begin position="768"/>
        <end position="787"/>
    </location>
</feature>
<dbReference type="PANTHER" id="PTHR31267">
    <property type="entry name" value="DENTIN SIALOPHOSPHOPROTEIN-LIKE PROTEIN"/>
    <property type="match status" value="1"/>
</dbReference>
<dbReference type="PANTHER" id="PTHR31267:SF7">
    <property type="entry name" value="DENTIN SIALOPHOSPHOPROTEIN-LIKE PROTEIN"/>
    <property type="match status" value="1"/>
</dbReference>
<accession>A0ABM0XV12</accession>
<dbReference type="RefSeq" id="XP_010491416.1">
    <property type="nucleotide sequence ID" value="XM_010493114.1"/>
</dbReference>
<feature type="compositionally biased region" description="Polar residues" evidence="1">
    <location>
        <begin position="978"/>
        <end position="993"/>
    </location>
</feature>